<dbReference type="PANTHER" id="PTHR31745">
    <property type="entry name" value="SINGLE-STRANDED DNA-BINDING PROTEIN WHY2, MITOCHONDRIAL"/>
    <property type="match status" value="1"/>
</dbReference>
<dbReference type="OrthoDB" id="511009at2759"/>
<dbReference type="EMBL" id="PSQE01000005">
    <property type="protein sequence ID" value="RHN55291.1"/>
    <property type="molecule type" value="Genomic_DNA"/>
</dbReference>
<dbReference type="EMBL" id="CM001221">
    <property type="protein sequence ID" value="AES96560.1"/>
    <property type="molecule type" value="Genomic_DNA"/>
</dbReference>
<dbReference type="KEGG" id="mtr:11413967"/>
<dbReference type="PANTHER" id="PTHR31745:SF2">
    <property type="entry name" value="SINGLE-STRANDED DNA-BINDING PROTEIN WHY1, CHLOROPLASTIC"/>
    <property type="match status" value="1"/>
</dbReference>
<dbReference type="Proteomes" id="UP000002051">
    <property type="component" value="Chromosome 5"/>
</dbReference>
<dbReference type="Pfam" id="PF08536">
    <property type="entry name" value="Whirly"/>
    <property type="match status" value="1"/>
</dbReference>
<dbReference type="HOGENOM" id="CLU_062935_1_0_1"/>
<evidence type="ECO:0000313" key="6">
    <source>
        <dbReference type="Proteomes" id="UP000002051"/>
    </source>
</evidence>
<dbReference type="Gramene" id="rna30443">
    <property type="protein sequence ID" value="RHN55291.1"/>
    <property type="gene ID" value="gene30443"/>
</dbReference>
<gene>
    <name evidence="5" type="primary">11413967</name>
    <name evidence="3" type="ordered locus">MTR_5g038560</name>
    <name evidence="4" type="ORF">MtrunA17_Chr5g0416091</name>
</gene>
<organism evidence="3 6">
    <name type="scientific">Medicago truncatula</name>
    <name type="common">Barrel medic</name>
    <name type="synonym">Medicago tribuloides</name>
    <dbReference type="NCBI Taxonomy" id="3880"/>
    <lineage>
        <taxon>Eukaryota</taxon>
        <taxon>Viridiplantae</taxon>
        <taxon>Streptophyta</taxon>
        <taxon>Embryophyta</taxon>
        <taxon>Tracheophyta</taxon>
        <taxon>Spermatophyta</taxon>
        <taxon>Magnoliopsida</taxon>
        <taxon>eudicotyledons</taxon>
        <taxon>Gunneridae</taxon>
        <taxon>Pentapetalae</taxon>
        <taxon>rosids</taxon>
        <taxon>fabids</taxon>
        <taxon>Fabales</taxon>
        <taxon>Fabaceae</taxon>
        <taxon>Papilionoideae</taxon>
        <taxon>50 kb inversion clade</taxon>
        <taxon>NPAAA clade</taxon>
        <taxon>Hologalegina</taxon>
        <taxon>IRL clade</taxon>
        <taxon>Trifolieae</taxon>
        <taxon>Medicago</taxon>
    </lineage>
</organism>
<reference evidence="7" key="4">
    <citation type="journal article" date="2018" name="Nat. Plants">
        <title>Whole-genome landscape of Medicago truncatula symbiotic genes.</title>
        <authorList>
            <person name="Pecrix Y."/>
            <person name="Staton S.E."/>
            <person name="Sallet E."/>
            <person name="Lelandais-Briere C."/>
            <person name="Moreau S."/>
            <person name="Carrere S."/>
            <person name="Blein T."/>
            <person name="Jardinaud M.F."/>
            <person name="Latrasse D."/>
            <person name="Zouine M."/>
            <person name="Zahm M."/>
            <person name="Kreplak J."/>
            <person name="Mayjonade B."/>
            <person name="Satge C."/>
            <person name="Perez M."/>
            <person name="Cauet S."/>
            <person name="Marande W."/>
            <person name="Chantry-Darmon C."/>
            <person name="Lopez-Roques C."/>
            <person name="Bouchez O."/>
            <person name="Berard A."/>
            <person name="Debelle F."/>
            <person name="Munos S."/>
            <person name="Bendahmane A."/>
            <person name="Berges H."/>
            <person name="Niebel A."/>
            <person name="Buitink J."/>
            <person name="Frugier F."/>
            <person name="Benhamed M."/>
            <person name="Crespi M."/>
            <person name="Gouzy J."/>
            <person name="Gamas P."/>
        </authorList>
    </citation>
    <scope>NUCLEOTIDE SEQUENCE [LARGE SCALE GENOMIC DNA]</scope>
    <source>
        <strain evidence="7">cv. Jemalong A17</strain>
    </source>
</reference>
<dbReference type="eggNOG" id="ENOG502QRRY">
    <property type="taxonomic scope" value="Eukaryota"/>
</dbReference>
<dbReference type="SUPFAM" id="SSF54447">
    <property type="entry name" value="ssDNA-binding transcriptional regulator domain"/>
    <property type="match status" value="1"/>
</dbReference>
<dbReference type="PaxDb" id="3880-AES96560"/>
<evidence type="ECO:0000313" key="7">
    <source>
        <dbReference type="Proteomes" id="UP000265566"/>
    </source>
</evidence>
<keyword evidence="3" id="KW-0238">DNA-binding</keyword>
<comment type="similarity">
    <text evidence="1">Belongs to the Whirly family.</text>
</comment>
<dbReference type="Proteomes" id="UP000265566">
    <property type="component" value="Chromosome 5"/>
</dbReference>
<protein>
    <submittedName>
        <fullName evidence="4">Putative transcription factor ssDNA-binding-TF family</fullName>
    </submittedName>
    <submittedName>
        <fullName evidence="3">Single-stranded DNA-binding protein WHY3</fullName>
    </submittedName>
</protein>
<dbReference type="GO" id="GO:0006952">
    <property type="term" value="P:defense response"/>
    <property type="evidence" value="ECO:0007669"/>
    <property type="project" value="InterPro"/>
</dbReference>
<keyword evidence="6" id="KW-1185">Reference proteome</keyword>
<keyword evidence="2" id="KW-0809">Transit peptide</keyword>
<sequence length="261" mass="29618">MKMLQLQPPQSYTTTNPFSVPTHSFIINTPKKSIFLRRVGPTFSLTCHHPELFHPKPFPPPQRPQSSSSSFSSSVGELPARVHVSRSVYKGKAVLVVSPVLPKFTSSDSGTFKISKEGLMLLQFVPSAGFRQYDWNRKQVFSLSVDEMGNLINLGARESCEIFHDPFMGRSDEGKVRKVLKVEPLHDGSGHMFKLSVQNQLKNIDENIFIPVTKAEFAVFNSLFSFIMPYLLGWNAFADSIKPEVNIANPRRREEDFEWNR</sequence>
<dbReference type="STRING" id="3880.G7KB19"/>
<evidence type="ECO:0000313" key="5">
    <source>
        <dbReference type="EnsemblPlants" id="AES96560"/>
    </source>
</evidence>
<name>G7KB19_MEDTR</name>
<reference evidence="3 6" key="1">
    <citation type="journal article" date="2011" name="Nature">
        <title>The Medicago genome provides insight into the evolution of rhizobial symbioses.</title>
        <authorList>
            <person name="Young N.D."/>
            <person name="Debelle F."/>
            <person name="Oldroyd G.E."/>
            <person name="Geurts R."/>
            <person name="Cannon S.B."/>
            <person name="Udvardi M.K."/>
            <person name="Benedito V.A."/>
            <person name="Mayer K.F."/>
            <person name="Gouzy J."/>
            <person name="Schoof H."/>
            <person name="Van de Peer Y."/>
            <person name="Proost S."/>
            <person name="Cook D.R."/>
            <person name="Meyers B.C."/>
            <person name="Spannagl M."/>
            <person name="Cheung F."/>
            <person name="De Mita S."/>
            <person name="Krishnakumar V."/>
            <person name="Gundlach H."/>
            <person name="Zhou S."/>
            <person name="Mudge J."/>
            <person name="Bharti A.K."/>
            <person name="Murray J.D."/>
            <person name="Naoumkina M.A."/>
            <person name="Rosen B."/>
            <person name="Silverstein K.A."/>
            <person name="Tang H."/>
            <person name="Rombauts S."/>
            <person name="Zhao P.X."/>
            <person name="Zhou P."/>
            <person name="Barbe V."/>
            <person name="Bardou P."/>
            <person name="Bechner M."/>
            <person name="Bellec A."/>
            <person name="Berger A."/>
            <person name="Berges H."/>
            <person name="Bidwell S."/>
            <person name="Bisseling T."/>
            <person name="Choisne N."/>
            <person name="Couloux A."/>
            <person name="Denny R."/>
            <person name="Deshpande S."/>
            <person name="Dai X."/>
            <person name="Doyle J.J."/>
            <person name="Dudez A.M."/>
            <person name="Farmer A.D."/>
            <person name="Fouteau S."/>
            <person name="Franken C."/>
            <person name="Gibelin C."/>
            <person name="Gish J."/>
            <person name="Goldstein S."/>
            <person name="Gonzalez A.J."/>
            <person name="Green P.J."/>
            <person name="Hallab A."/>
            <person name="Hartog M."/>
            <person name="Hua A."/>
            <person name="Humphray S.J."/>
            <person name="Jeong D.H."/>
            <person name="Jing Y."/>
            <person name="Jocker A."/>
            <person name="Kenton S.M."/>
            <person name="Kim D.J."/>
            <person name="Klee K."/>
            <person name="Lai H."/>
            <person name="Lang C."/>
            <person name="Lin S."/>
            <person name="Macmil S.L."/>
            <person name="Magdelenat G."/>
            <person name="Matthews L."/>
            <person name="McCorrison J."/>
            <person name="Monaghan E.L."/>
            <person name="Mun J.H."/>
            <person name="Najar F.Z."/>
            <person name="Nicholson C."/>
            <person name="Noirot C."/>
            <person name="O'Bleness M."/>
            <person name="Paule C.R."/>
            <person name="Poulain J."/>
            <person name="Prion F."/>
            <person name="Qin B."/>
            <person name="Qu C."/>
            <person name="Retzel E.F."/>
            <person name="Riddle C."/>
            <person name="Sallet E."/>
            <person name="Samain S."/>
            <person name="Samson N."/>
            <person name="Sanders I."/>
            <person name="Saurat O."/>
            <person name="Scarpelli C."/>
            <person name="Schiex T."/>
            <person name="Segurens B."/>
            <person name="Severin A.J."/>
            <person name="Sherrier D.J."/>
            <person name="Shi R."/>
            <person name="Sims S."/>
            <person name="Singer S.R."/>
            <person name="Sinharoy S."/>
            <person name="Sterck L."/>
            <person name="Viollet A."/>
            <person name="Wang B.B."/>
            <person name="Wang K."/>
            <person name="Wang M."/>
            <person name="Wang X."/>
            <person name="Warfsmann J."/>
            <person name="Weissenbach J."/>
            <person name="White D.D."/>
            <person name="White J.D."/>
            <person name="Wiley G.B."/>
            <person name="Wincker P."/>
            <person name="Xing Y."/>
            <person name="Yang L."/>
            <person name="Yao Z."/>
            <person name="Ying F."/>
            <person name="Zhai J."/>
            <person name="Zhou L."/>
            <person name="Zuber A."/>
            <person name="Denarie J."/>
            <person name="Dixon R.A."/>
            <person name="May G.D."/>
            <person name="Schwartz D.C."/>
            <person name="Rogers J."/>
            <person name="Quetier F."/>
            <person name="Town C.D."/>
            <person name="Roe B.A."/>
        </authorList>
    </citation>
    <scope>NUCLEOTIDE SEQUENCE [LARGE SCALE GENOMIC DNA]</scope>
    <source>
        <strain evidence="3">A17</strain>
        <strain evidence="5 6">cv. Jemalong A17</strain>
    </source>
</reference>
<proteinExistence type="inferred from homology"/>
<dbReference type="Gene3D" id="2.30.31.10">
    <property type="entry name" value="Transcriptional Coactivator Pc4, Chain A"/>
    <property type="match status" value="1"/>
</dbReference>
<evidence type="ECO:0000313" key="3">
    <source>
        <dbReference type="EMBL" id="AES96560.1"/>
    </source>
</evidence>
<evidence type="ECO:0000313" key="4">
    <source>
        <dbReference type="EMBL" id="RHN55291.1"/>
    </source>
</evidence>
<evidence type="ECO:0000256" key="1">
    <source>
        <dbReference type="ARBA" id="ARBA00006061"/>
    </source>
</evidence>
<reference evidence="3 6" key="2">
    <citation type="journal article" date="2014" name="BMC Genomics">
        <title>An improved genome release (version Mt4.0) for the model legume Medicago truncatula.</title>
        <authorList>
            <person name="Tang H."/>
            <person name="Krishnakumar V."/>
            <person name="Bidwell S."/>
            <person name="Rosen B."/>
            <person name="Chan A."/>
            <person name="Zhou S."/>
            <person name="Gentzbittel L."/>
            <person name="Childs K.L."/>
            <person name="Yandell M."/>
            <person name="Gundlach H."/>
            <person name="Mayer K.F."/>
            <person name="Schwartz D.C."/>
            <person name="Town C.D."/>
        </authorList>
    </citation>
    <scope>GENOME REANNOTATION</scope>
    <source>
        <strain evidence="5 6">cv. Jemalong A17</strain>
    </source>
</reference>
<dbReference type="InterPro" id="IPR009044">
    <property type="entry name" value="ssDNA-bd_transcriptional_reg"/>
</dbReference>
<accession>G7KB19</accession>
<reference evidence="4" key="5">
    <citation type="journal article" date="2018" name="Nat. Plants">
        <title>Whole-genome landscape of Medicago truncatula symbiotic genes.</title>
        <authorList>
            <person name="Pecrix Y."/>
            <person name="Gamas P."/>
            <person name="Carrere S."/>
        </authorList>
    </citation>
    <scope>NUCLEOTIDE SEQUENCE</scope>
    <source>
        <tissue evidence="4">Leaves</tissue>
    </source>
</reference>
<dbReference type="OMA" id="DYFEPQQ"/>
<dbReference type="EnsemblPlants" id="AES96560">
    <property type="protein sequence ID" value="AES96560"/>
    <property type="gene ID" value="MTR_5g038560"/>
</dbReference>
<reference evidence="5" key="3">
    <citation type="submission" date="2015-04" db="UniProtKB">
        <authorList>
            <consortium name="EnsemblPlants"/>
        </authorList>
    </citation>
    <scope>IDENTIFICATION</scope>
    <source>
        <strain evidence="5">cv. Jemalong A17</strain>
    </source>
</reference>
<dbReference type="GO" id="GO:0003697">
    <property type="term" value="F:single-stranded DNA binding"/>
    <property type="evidence" value="ECO:0007669"/>
    <property type="project" value="InterPro"/>
</dbReference>
<dbReference type="AlphaFoldDB" id="G7KB19"/>
<dbReference type="GO" id="GO:0006355">
    <property type="term" value="P:regulation of DNA-templated transcription"/>
    <property type="evidence" value="ECO:0007669"/>
    <property type="project" value="InterPro"/>
</dbReference>
<evidence type="ECO:0000256" key="2">
    <source>
        <dbReference type="ARBA" id="ARBA00022946"/>
    </source>
</evidence>
<dbReference type="InterPro" id="IPR013742">
    <property type="entry name" value="Whirly"/>
</dbReference>